<sequence>FMKDPALVMNALSSFVDTTHLERCRIAVYRFHAVVVDDWRFDRVFLLGDSAHQMPPFLGQGLCAAVRDAVNLAWKIDGVERQGYSQRILDTYGHERKKHVRSVVGHAKSFGLIIGELDEAKARKRDEELGALLRSGKAETVRQKFIPGLETGALARNADGSLLTGAGDLFVQPWVRQGAGWTRMDEVMPCGFWIATTPDMPTHEWSQSPAWRRMNGRTVVVHDNAFTAPRNGDPQVLHVEEQDELFTQWLKRYNGLAVLMRPDHYVYGVAHSVQELKTLIEGAAKDLFDQPDPAAGLSHGVMDARAALAQVSA</sequence>
<evidence type="ECO:0000313" key="3">
    <source>
        <dbReference type="EMBL" id="RIX71961.1"/>
    </source>
</evidence>
<dbReference type="Proteomes" id="UP000265619">
    <property type="component" value="Unassembled WGS sequence"/>
</dbReference>
<dbReference type="Gene3D" id="3.30.9.10">
    <property type="entry name" value="D-Amino Acid Oxidase, subunit A, domain 2"/>
    <property type="match status" value="1"/>
</dbReference>
<feature type="domain" description="FAD-binding" evidence="2">
    <location>
        <begin position="18"/>
        <end position="104"/>
    </location>
</feature>
<dbReference type="PRINTS" id="PR00420">
    <property type="entry name" value="RNGMNOXGNASE"/>
</dbReference>
<dbReference type="SUPFAM" id="SSF51905">
    <property type="entry name" value="FAD/NAD(P)-binding domain"/>
    <property type="match status" value="1"/>
</dbReference>
<protein>
    <recommendedName>
        <fullName evidence="2">FAD-binding domain-containing protein</fullName>
    </recommendedName>
</protein>
<evidence type="ECO:0000313" key="4">
    <source>
        <dbReference type="Proteomes" id="UP000265619"/>
    </source>
</evidence>
<evidence type="ECO:0000256" key="1">
    <source>
        <dbReference type="ARBA" id="ARBA00023002"/>
    </source>
</evidence>
<keyword evidence="1" id="KW-0560">Oxidoreductase</keyword>
<dbReference type="InterPro" id="IPR036188">
    <property type="entry name" value="FAD/NAD-bd_sf"/>
</dbReference>
<feature type="non-terminal residue" evidence="3">
    <location>
        <position position="1"/>
    </location>
</feature>
<keyword evidence="4" id="KW-1185">Reference proteome</keyword>
<reference evidence="3 4" key="1">
    <citation type="submission" date="2018-09" db="EMBL/GenBank/DDBJ databases">
        <title>Acidovorax cavernicola nov. sp. isolated from Gruta de las Maravillas (Aracena, Spain).</title>
        <authorList>
            <person name="Jurado V."/>
            <person name="Gutierrez-Patricio S."/>
            <person name="Gonzalez-Pimentel J.L."/>
            <person name="Miller A.Z."/>
            <person name="Laiz L."/>
            <person name="Saiz-Jimenez C."/>
        </authorList>
    </citation>
    <scope>NUCLEOTIDE SEQUENCE [LARGE SCALE GENOMIC DNA]</scope>
    <source>
        <strain evidence="3 4">1011MAR4D40.2</strain>
    </source>
</reference>
<dbReference type="PANTHER" id="PTHR43476:SF3">
    <property type="entry name" value="FAD-BINDING MONOOXYGENASE"/>
    <property type="match status" value="1"/>
</dbReference>
<dbReference type="GO" id="GO:0019622">
    <property type="term" value="P:3-(3-hydroxy)phenylpropionate catabolic process"/>
    <property type="evidence" value="ECO:0007669"/>
    <property type="project" value="TreeGrafter"/>
</dbReference>
<dbReference type="RefSeq" id="WP_205736847.1">
    <property type="nucleotide sequence ID" value="NZ_QXMN01000118.1"/>
</dbReference>
<comment type="caution">
    <text evidence="3">The sequence shown here is derived from an EMBL/GenBank/DDBJ whole genome shotgun (WGS) entry which is preliminary data.</text>
</comment>
<accession>A0A9X8CYD2</accession>
<dbReference type="Pfam" id="PF01494">
    <property type="entry name" value="FAD_binding_3"/>
    <property type="match status" value="1"/>
</dbReference>
<proteinExistence type="predicted"/>
<dbReference type="GO" id="GO:0071949">
    <property type="term" value="F:FAD binding"/>
    <property type="evidence" value="ECO:0007669"/>
    <property type="project" value="InterPro"/>
</dbReference>
<dbReference type="InterPro" id="IPR050631">
    <property type="entry name" value="PheA/TfdB_FAD_monoxygenase"/>
</dbReference>
<organism evidence="3 4">
    <name type="scientific">Acidovorax cavernicola</name>
    <dbReference type="NCBI Taxonomy" id="1675792"/>
    <lineage>
        <taxon>Bacteria</taxon>
        <taxon>Pseudomonadati</taxon>
        <taxon>Pseudomonadota</taxon>
        <taxon>Betaproteobacteria</taxon>
        <taxon>Burkholderiales</taxon>
        <taxon>Comamonadaceae</taxon>
        <taxon>Acidovorax</taxon>
    </lineage>
</organism>
<dbReference type="AlphaFoldDB" id="A0A9X8CYD2"/>
<gene>
    <name evidence="3" type="ORF">D3H34_31355</name>
</gene>
<dbReference type="Gene3D" id="3.50.50.60">
    <property type="entry name" value="FAD/NAD(P)-binding domain"/>
    <property type="match status" value="1"/>
</dbReference>
<name>A0A9X8CYD2_9BURK</name>
<evidence type="ECO:0000259" key="2">
    <source>
        <dbReference type="Pfam" id="PF01494"/>
    </source>
</evidence>
<dbReference type="InterPro" id="IPR002938">
    <property type="entry name" value="FAD-bd"/>
</dbReference>
<dbReference type="EMBL" id="QXMN01000118">
    <property type="protein sequence ID" value="RIX71961.1"/>
    <property type="molecule type" value="Genomic_DNA"/>
</dbReference>
<dbReference type="PANTHER" id="PTHR43476">
    <property type="entry name" value="3-(3-HYDROXY-PHENYL)PROPIONATE/3-HYDROXYCINNAMIC ACID HYDROXYLASE"/>
    <property type="match status" value="1"/>
</dbReference>
<dbReference type="GO" id="GO:0008688">
    <property type="term" value="F:3-(3-hydroxyphenyl)propionate hydroxylase activity"/>
    <property type="evidence" value="ECO:0007669"/>
    <property type="project" value="TreeGrafter"/>
</dbReference>